<dbReference type="Proteomes" id="UP001211044">
    <property type="component" value="Chromosome"/>
</dbReference>
<reference evidence="4" key="1">
    <citation type="submission" date="2023-01" db="EMBL/GenBank/DDBJ databases">
        <title>Comparative Genomic Analysis of the Clinically-Derived Winkia Strain NY0527 Provides Evidence into the Taxonomic Reassignment of Winkia neuii and Characterizes Their Virulence Traits.</title>
        <authorList>
            <person name="Cai X."/>
            <person name="Peng Y."/>
            <person name="Li M."/>
            <person name="Qiu Y."/>
            <person name="Wang Y."/>
            <person name="Xu L."/>
            <person name="Hou Q."/>
        </authorList>
    </citation>
    <scope>NUCLEOTIDE SEQUENCE</scope>
    <source>
        <strain evidence="4">NY0527</strain>
    </source>
</reference>
<sequence>MAEFSEHAICWQLYPLGALGAPKLNPEIEVPEKGPFRPVRTLADLGTWVDHARRLGANAILLGPIFQSYSHGYDTIDYFRIDSRLGTMEDFSAFIEYAHRQGMAVLADGVFNHVSPYCPQMRDVVQRGPQSPYADFFRAEFTDWHPGRLPAYDTFEGHAGLAALNHGNTQVRALIGKVMDYWSGRGLDGWRLDAAYAVDPQLWAQILPPLRRKYPHLWVFGEVIHGDYPQLVAQAGWDSLTQYELWKSIWSSLSDHNFYELQWNLTRHLEFCEHFWPQTFLSNHDVTRIASRLTPGQVGQAAAILLTLPGVPSIYYGDELGYQGVKEERAGGDDAIRPSLPATAGVTTDRQKKFWHYYASLIALRRRHPWLAHAKIEVTHIENEVISYRASAADGSGELLVVCNNSEETIGAGHPALAEIGHPELADSFQNGEISSGTFGVFAPKHERMGA</sequence>
<dbReference type="Gene3D" id="3.20.20.80">
    <property type="entry name" value="Glycosidases"/>
    <property type="match status" value="1"/>
</dbReference>
<evidence type="ECO:0000313" key="5">
    <source>
        <dbReference type="Proteomes" id="UP001211044"/>
    </source>
</evidence>
<feature type="domain" description="Glycosyl hydrolase family 13 catalytic" evidence="3">
    <location>
        <begin position="12"/>
        <end position="365"/>
    </location>
</feature>
<keyword evidence="2" id="KW-0326">Glycosidase</keyword>
<evidence type="ECO:0000256" key="2">
    <source>
        <dbReference type="ARBA" id="ARBA00023295"/>
    </source>
</evidence>
<name>A0AB38XNN8_9ACTO</name>
<dbReference type="SMART" id="SM00642">
    <property type="entry name" value="Aamy"/>
    <property type="match status" value="1"/>
</dbReference>
<keyword evidence="1 4" id="KW-0378">Hydrolase</keyword>
<dbReference type="EMBL" id="CP116394">
    <property type="protein sequence ID" value="WCE45809.1"/>
    <property type="molecule type" value="Genomic_DNA"/>
</dbReference>
<dbReference type="Pfam" id="PF00128">
    <property type="entry name" value="Alpha-amylase"/>
    <property type="match status" value="1"/>
</dbReference>
<dbReference type="InterPro" id="IPR045857">
    <property type="entry name" value="O16G_dom_2"/>
</dbReference>
<dbReference type="PANTHER" id="PTHR10357:SF210">
    <property type="entry name" value="MALTODEXTRIN GLUCOSIDASE"/>
    <property type="match status" value="1"/>
</dbReference>
<evidence type="ECO:0000259" key="3">
    <source>
        <dbReference type="SMART" id="SM00642"/>
    </source>
</evidence>
<accession>A0AB38XNN8</accession>
<dbReference type="InterPro" id="IPR017853">
    <property type="entry name" value="GH"/>
</dbReference>
<dbReference type="KEGG" id="wne:PIG85_09210"/>
<proteinExistence type="predicted"/>
<dbReference type="RefSeq" id="WP_004808350.1">
    <property type="nucleotide sequence ID" value="NZ_CP116394.1"/>
</dbReference>
<organism evidence="4 5">
    <name type="scientific">Winkia neuii subsp. anitrata</name>
    <dbReference type="NCBI Taxonomy" id="29318"/>
    <lineage>
        <taxon>Bacteria</taxon>
        <taxon>Bacillati</taxon>
        <taxon>Actinomycetota</taxon>
        <taxon>Actinomycetes</taxon>
        <taxon>Actinomycetales</taxon>
        <taxon>Actinomycetaceae</taxon>
        <taxon>Winkia</taxon>
    </lineage>
</organism>
<dbReference type="PANTHER" id="PTHR10357">
    <property type="entry name" value="ALPHA-AMYLASE FAMILY MEMBER"/>
    <property type="match status" value="1"/>
</dbReference>
<gene>
    <name evidence="4" type="ORF">PIG85_09210</name>
</gene>
<dbReference type="AlphaFoldDB" id="A0AB38XNN8"/>
<dbReference type="Gene3D" id="3.90.400.10">
    <property type="entry name" value="Oligo-1,6-glucosidase, Domain 2"/>
    <property type="match status" value="1"/>
</dbReference>
<protein>
    <submittedName>
        <fullName evidence="4">Alpha-amylase family glycosyl hydrolase</fullName>
    </submittedName>
</protein>
<dbReference type="GO" id="GO:0005975">
    <property type="term" value="P:carbohydrate metabolic process"/>
    <property type="evidence" value="ECO:0007669"/>
    <property type="project" value="InterPro"/>
</dbReference>
<evidence type="ECO:0000313" key="4">
    <source>
        <dbReference type="EMBL" id="WCE45809.1"/>
    </source>
</evidence>
<dbReference type="InterPro" id="IPR006047">
    <property type="entry name" value="GH13_cat_dom"/>
</dbReference>
<dbReference type="GO" id="GO:0016798">
    <property type="term" value="F:hydrolase activity, acting on glycosyl bonds"/>
    <property type="evidence" value="ECO:0007669"/>
    <property type="project" value="UniProtKB-KW"/>
</dbReference>
<evidence type="ECO:0000256" key="1">
    <source>
        <dbReference type="ARBA" id="ARBA00022801"/>
    </source>
</evidence>
<dbReference type="SUPFAM" id="SSF51445">
    <property type="entry name" value="(Trans)glycosidases"/>
    <property type="match status" value="1"/>
</dbReference>